<organism evidence="3">
    <name type="scientific">Pongo abelii</name>
    <name type="common">Sumatran orangutan</name>
    <name type="synonym">Pongo pygmaeus abelii</name>
    <dbReference type="NCBI Taxonomy" id="9601"/>
    <lineage>
        <taxon>Eukaryota</taxon>
        <taxon>Metazoa</taxon>
        <taxon>Chordata</taxon>
        <taxon>Craniata</taxon>
        <taxon>Vertebrata</taxon>
        <taxon>Euteleostomi</taxon>
        <taxon>Mammalia</taxon>
        <taxon>Eutheria</taxon>
        <taxon>Euarchontoglires</taxon>
        <taxon>Primates</taxon>
        <taxon>Haplorrhini</taxon>
        <taxon>Catarrhini</taxon>
        <taxon>Hominidae</taxon>
        <taxon>Pongo</taxon>
    </lineage>
</organism>
<proteinExistence type="predicted"/>
<dbReference type="EMBL" id="NDHI03003662">
    <property type="protein sequence ID" value="PNJ10498.1"/>
    <property type="molecule type" value="Genomic_DNA"/>
</dbReference>
<evidence type="ECO:0000259" key="2">
    <source>
        <dbReference type="PROSITE" id="PS50003"/>
    </source>
</evidence>
<sequence length="55" mass="6165">KSHVYFFRAESKYTFERWMEVIQGASSSAGRAPSIVQDGPQPSSGLEDMVRGKEE</sequence>
<feature type="non-terminal residue" evidence="3">
    <location>
        <position position="1"/>
    </location>
</feature>
<protein>
    <submittedName>
        <fullName evidence="3">FARP2 isoform 24</fullName>
    </submittedName>
</protein>
<name>A0A2J8RPR0_PONAB</name>
<reference evidence="3" key="1">
    <citation type="submission" date="2017-12" db="EMBL/GenBank/DDBJ databases">
        <title>High-resolution comparative analysis of great ape genomes.</title>
        <authorList>
            <person name="Pollen A."/>
            <person name="Hastie A."/>
            <person name="Hormozdiari F."/>
            <person name="Dougherty M."/>
            <person name="Liu R."/>
            <person name="Chaisson M."/>
            <person name="Hoppe E."/>
            <person name="Hill C."/>
            <person name="Pang A."/>
            <person name="Hillier L."/>
            <person name="Baker C."/>
            <person name="Armstrong J."/>
            <person name="Shendure J."/>
            <person name="Paten B."/>
            <person name="Wilson R."/>
            <person name="Chao H."/>
            <person name="Schneider V."/>
            <person name="Ventura M."/>
            <person name="Kronenberg Z."/>
            <person name="Murali S."/>
            <person name="Gordon D."/>
            <person name="Cantsilieris S."/>
            <person name="Munson K."/>
            <person name="Nelson B."/>
            <person name="Raja A."/>
            <person name="Underwood J."/>
            <person name="Diekhans M."/>
            <person name="Fiddes I."/>
            <person name="Haussler D."/>
            <person name="Eichler E."/>
        </authorList>
    </citation>
    <scope>NUCLEOTIDE SEQUENCE [LARGE SCALE GENOMIC DNA]</scope>
    <source>
        <strain evidence="3">Susie</strain>
    </source>
</reference>
<dbReference type="PROSITE" id="PS50003">
    <property type="entry name" value="PH_DOMAIN"/>
    <property type="match status" value="1"/>
</dbReference>
<dbReference type="AlphaFoldDB" id="A0A2J8RPR0"/>
<feature type="region of interest" description="Disordered" evidence="1">
    <location>
        <begin position="26"/>
        <end position="55"/>
    </location>
</feature>
<evidence type="ECO:0000256" key="1">
    <source>
        <dbReference type="SAM" id="MobiDB-lite"/>
    </source>
</evidence>
<accession>A0A2J8RPR0</accession>
<comment type="caution">
    <text evidence="3">The sequence shown here is derived from an EMBL/GenBank/DDBJ whole genome shotgun (WGS) entry which is preliminary data.</text>
</comment>
<feature type="domain" description="PH" evidence="2">
    <location>
        <begin position="1"/>
        <end position="27"/>
    </location>
</feature>
<evidence type="ECO:0000313" key="3">
    <source>
        <dbReference type="EMBL" id="PNJ10498.1"/>
    </source>
</evidence>
<dbReference type="SUPFAM" id="SSF50729">
    <property type="entry name" value="PH domain-like"/>
    <property type="match status" value="1"/>
</dbReference>
<dbReference type="InterPro" id="IPR001849">
    <property type="entry name" value="PH_domain"/>
</dbReference>
<gene>
    <name evidence="3" type="ORF">CR201_G0049407</name>
</gene>